<name>A0A0C3EVE0_PILCF</name>
<reference evidence="2 3" key="1">
    <citation type="submission" date="2014-04" db="EMBL/GenBank/DDBJ databases">
        <authorList>
            <consortium name="DOE Joint Genome Institute"/>
            <person name="Kuo A."/>
            <person name="Tarkka M."/>
            <person name="Buscot F."/>
            <person name="Kohler A."/>
            <person name="Nagy L.G."/>
            <person name="Floudas D."/>
            <person name="Copeland A."/>
            <person name="Barry K.W."/>
            <person name="Cichocki N."/>
            <person name="Veneault-Fourrey C."/>
            <person name="LaButti K."/>
            <person name="Lindquist E.A."/>
            <person name="Lipzen A."/>
            <person name="Lundell T."/>
            <person name="Morin E."/>
            <person name="Murat C."/>
            <person name="Sun H."/>
            <person name="Tunlid A."/>
            <person name="Henrissat B."/>
            <person name="Grigoriev I.V."/>
            <person name="Hibbett D.S."/>
            <person name="Martin F."/>
            <person name="Nordberg H.P."/>
            <person name="Cantor M.N."/>
            <person name="Hua S.X."/>
        </authorList>
    </citation>
    <scope>NUCLEOTIDE SEQUENCE [LARGE SCALE GENOMIC DNA]</scope>
    <source>
        <strain evidence="2 3">F 1598</strain>
    </source>
</reference>
<proteinExistence type="predicted"/>
<evidence type="ECO:0000313" key="3">
    <source>
        <dbReference type="Proteomes" id="UP000054166"/>
    </source>
</evidence>
<dbReference type="EMBL" id="KN833180">
    <property type="protein sequence ID" value="KIM71979.1"/>
    <property type="molecule type" value="Genomic_DNA"/>
</dbReference>
<dbReference type="InParanoid" id="A0A0C3EVE0"/>
<evidence type="ECO:0000313" key="2">
    <source>
        <dbReference type="EMBL" id="KIM71979.1"/>
    </source>
</evidence>
<dbReference type="AlphaFoldDB" id="A0A0C3EVE0"/>
<reference evidence="3" key="2">
    <citation type="submission" date="2015-01" db="EMBL/GenBank/DDBJ databases">
        <title>Evolutionary Origins and Diversification of the Mycorrhizal Mutualists.</title>
        <authorList>
            <consortium name="DOE Joint Genome Institute"/>
            <consortium name="Mycorrhizal Genomics Consortium"/>
            <person name="Kohler A."/>
            <person name="Kuo A."/>
            <person name="Nagy L.G."/>
            <person name="Floudas D."/>
            <person name="Copeland A."/>
            <person name="Barry K.W."/>
            <person name="Cichocki N."/>
            <person name="Veneault-Fourrey C."/>
            <person name="LaButti K."/>
            <person name="Lindquist E.A."/>
            <person name="Lipzen A."/>
            <person name="Lundell T."/>
            <person name="Morin E."/>
            <person name="Murat C."/>
            <person name="Riley R."/>
            <person name="Ohm R."/>
            <person name="Sun H."/>
            <person name="Tunlid A."/>
            <person name="Henrissat B."/>
            <person name="Grigoriev I.V."/>
            <person name="Hibbett D.S."/>
            <person name="Martin F."/>
        </authorList>
    </citation>
    <scope>NUCLEOTIDE SEQUENCE [LARGE SCALE GENOMIC DNA]</scope>
    <source>
        <strain evidence="3">F 1598</strain>
    </source>
</reference>
<organism evidence="2 3">
    <name type="scientific">Piloderma croceum (strain F 1598)</name>
    <dbReference type="NCBI Taxonomy" id="765440"/>
    <lineage>
        <taxon>Eukaryota</taxon>
        <taxon>Fungi</taxon>
        <taxon>Dikarya</taxon>
        <taxon>Basidiomycota</taxon>
        <taxon>Agaricomycotina</taxon>
        <taxon>Agaricomycetes</taxon>
        <taxon>Agaricomycetidae</taxon>
        <taxon>Atheliales</taxon>
        <taxon>Atheliaceae</taxon>
        <taxon>Piloderma</taxon>
    </lineage>
</organism>
<feature type="domain" description="DNA2/NAM7 helicase-like C-terminal" evidence="1">
    <location>
        <begin position="3"/>
        <end position="36"/>
    </location>
</feature>
<protein>
    <recommendedName>
        <fullName evidence="1">DNA2/NAM7 helicase-like C-terminal domain-containing protein</fullName>
    </recommendedName>
</protein>
<dbReference type="Proteomes" id="UP000054166">
    <property type="component" value="Unassembled WGS sequence"/>
</dbReference>
<dbReference type="HOGENOM" id="CLU_3051201_0_0_1"/>
<dbReference type="STRING" id="765440.A0A0C3EVE0"/>
<keyword evidence="3" id="KW-1185">Reference proteome</keyword>
<dbReference type="Gene3D" id="3.40.50.300">
    <property type="entry name" value="P-loop containing nucleotide triphosphate hydrolases"/>
    <property type="match status" value="1"/>
</dbReference>
<gene>
    <name evidence="2" type="ORF">PILCRDRAFT_830038</name>
</gene>
<dbReference type="InterPro" id="IPR041679">
    <property type="entry name" value="DNA2/NAM7-like_C"/>
</dbReference>
<accession>A0A0C3EVE0</accession>
<evidence type="ECO:0000259" key="1">
    <source>
        <dbReference type="Pfam" id="PF13087"/>
    </source>
</evidence>
<dbReference type="Pfam" id="PF13087">
    <property type="entry name" value="AAA_12"/>
    <property type="match status" value="1"/>
</dbReference>
<dbReference type="InterPro" id="IPR027417">
    <property type="entry name" value="P-loop_NTPase"/>
</dbReference>
<dbReference type="OrthoDB" id="6513042at2759"/>
<sequence length="54" mass="6229">MVWLNDAGQFGDLVNGWGRMNVSFTRARSKLIIFGKMLQSASQFFSLLWTSRCR</sequence>